<accession>S7QH75</accession>
<dbReference type="GO" id="GO:0005737">
    <property type="term" value="C:cytoplasm"/>
    <property type="evidence" value="ECO:0007669"/>
    <property type="project" value="TreeGrafter"/>
</dbReference>
<dbReference type="InterPro" id="IPR023210">
    <property type="entry name" value="NADP_OxRdtase_dom"/>
</dbReference>
<dbReference type="EMBL" id="KB469298">
    <property type="protein sequence ID" value="EPQ58502.1"/>
    <property type="molecule type" value="Genomic_DNA"/>
</dbReference>
<evidence type="ECO:0000313" key="3">
    <source>
        <dbReference type="EMBL" id="EPQ58502.1"/>
    </source>
</evidence>
<proteinExistence type="predicted"/>
<dbReference type="OrthoDB" id="37537at2759"/>
<dbReference type="OMA" id="THYPREY"/>
<dbReference type="AlphaFoldDB" id="S7QH75"/>
<dbReference type="HOGENOM" id="CLU_1447837_0_0_1"/>
<evidence type="ECO:0000313" key="4">
    <source>
        <dbReference type="Proteomes" id="UP000030669"/>
    </source>
</evidence>
<dbReference type="RefSeq" id="XP_007863660.1">
    <property type="nucleotide sequence ID" value="XM_007865469.1"/>
</dbReference>
<dbReference type="Proteomes" id="UP000030669">
    <property type="component" value="Unassembled WGS sequence"/>
</dbReference>
<dbReference type="KEGG" id="gtr:GLOTRDRAFT_137200"/>
<organism evidence="3 4">
    <name type="scientific">Gloeophyllum trabeum (strain ATCC 11539 / FP-39264 / Madison 617)</name>
    <name type="common">Brown rot fungus</name>
    <dbReference type="NCBI Taxonomy" id="670483"/>
    <lineage>
        <taxon>Eukaryota</taxon>
        <taxon>Fungi</taxon>
        <taxon>Dikarya</taxon>
        <taxon>Basidiomycota</taxon>
        <taxon>Agaricomycotina</taxon>
        <taxon>Agaricomycetes</taxon>
        <taxon>Gloeophyllales</taxon>
        <taxon>Gloeophyllaceae</taxon>
        <taxon>Gloeophyllum</taxon>
    </lineage>
</organism>
<feature type="domain" description="NADP-dependent oxidoreductase" evidence="2">
    <location>
        <begin position="46"/>
        <end position="170"/>
    </location>
</feature>
<dbReference type="SUPFAM" id="SSF51430">
    <property type="entry name" value="NAD(P)-linked oxidoreductase"/>
    <property type="match status" value="1"/>
</dbReference>
<reference evidence="3 4" key="1">
    <citation type="journal article" date="2012" name="Science">
        <title>The Paleozoic origin of enzymatic lignin decomposition reconstructed from 31 fungal genomes.</title>
        <authorList>
            <person name="Floudas D."/>
            <person name="Binder M."/>
            <person name="Riley R."/>
            <person name="Barry K."/>
            <person name="Blanchette R.A."/>
            <person name="Henrissat B."/>
            <person name="Martinez A.T."/>
            <person name="Otillar R."/>
            <person name="Spatafora J.W."/>
            <person name="Yadav J.S."/>
            <person name="Aerts A."/>
            <person name="Benoit I."/>
            <person name="Boyd A."/>
            <person name="Carlson A."/>
            <person name="Copeland A."/>
            <person name="Coutinho P.M."/>
            <person name="de Vries R.P."/>
            <person name="Ferreira P."/>
            <person name="Findley K."/>
            <person name="Foster B."/>
            <person name="Gaskell J."/>
            <person name="Glotzer D."/>
            <person name="Gorecki P."/>
            <person name="Heitman J."/>
            <person name="Hesse C."/>
            <person name="Hori C."/>
            <person name="Igarashi K."/>
            <person name="Jurgens J.A."/>
            <person name="Kallen N."/>
            <person name="Kersten P."/>
            <person name="Kohler A."/>
            <person name="Kuees U."/>
            <person name="Kumar T.K.A."/>
            <person name="Kuo A."/>
            <person name="LaButti K."/>
            <person name="Larrondo L.F."/>
            <person name="Lindquist E."/>
            <person name="Ling A."/>
            <person name="Lombard V."/>
            <person name="Lucas S."/>
            <person name="Lundell T."/>
            <person name="Martin R."/>
            <person name="McLaughlin D.J."/>
            <person name="Morgenstern I."/>
            <person name="Morin E."/>
            <person name="Murat C."/>
            <person name="Nagy L.G."/>
            <person name="Nolan M."/>
            <person name="Ohm R.A."/>
            <person name="Patyshakuliyeva A."/>
            <person name="Rokas A."/>
            <person name="Ruiz-Duenas F.J."/>
            <person name="Sabat G."/>
            <person name="Salamov A."/>
            <person name="Samejima M."/>
            <person name="Schmutz J."/>
            <person name="Slot J.C."/>
            <person name="St John F."/>
            <person name="Stenlid J."/>
            <person name="Sun H."/>
            <person name="Sun S."/>
            <person name="Syed K."/>
            <person name="Tsang A."/>
            <person name="Wiebenga A."/>
            <person name="Young D."/>
            <person name="Pisabarro A."/>
            <person name="Eastwood D.C."/>
            <person name="Martin F."/>
            <person name="Cullen D."/>
            <person name="Grigoriev I.V."/>
            <person name="Hibbett D.S."/>
        </authorList>
    </citation>
    <scope>NUCLEOTIDE SEQUENCE [LARGE SCALE GENOMIC DNA]</scope>
    <source>
        <strain evidence="3 4">ATCC 11539</strain>
    </source>
</reference>
<dbReference type="InterPro" id="IPR036812">
    <property type="entry name" value="NAD(P)_OxRdtase_dom_sf"/>
</dbReference>
<evidence type="ECO:0000256" key="1">
    <source>
        <dbReference type="ARBA" id="ARBA00023002"/>
    </source>
</evidence>
<dbReference type="GO" id="GO:0016491">
    <property type="term" value="F:oxidoreductase activity"/>
    <property type="evidence" value="ECO:0007669"/>
    <property type="project" value="UniProtKB-KW"/>
</dbReference>
<dbReference type="PANTHER" id="PTHR43625">
    <property type="entry name" value="AFLATOXIN B1 ALDEHYDE REDUCTASE"/>
    <property type="match status" value="1"/>
</dbReference>
<name>S7QH75_GLOTA</name>
<gene>
    <name evidence="3" type="ORF">GLOTRDRAFT_137200</name>
</gene>
<dbReference type="GeneID" id="19303704"/>
<sequence length="187" mass="20344">MAELVTRRCNTLGCPRFLRRRSGAPTPSTYCGGPGGIFSFTLDIEDEKIGLLQTTRELRVTVVAYSPLGRGLLTGRYKSPDDFHEGDLRRYVPRYSEENFPNILKLVDGLEAIGERHGATAGQVALAWLLAQGNDIIPIPGTKSVKYLKETLGAASFKLTPEEIAEVRAAAVGRKRTLPKESGTSPG</sequence>
<keyword evidence="1" id="KW-0560">Oxidoreductase</keyword>
<evidence type="ECO:0000259" key="2">
    <source>
        <dbReference type="Pfam" id="PF00248"/>
    </source>
</evidence>
<dbReference type="InterPro" id="IPR050791">
    <property type="entry name" value="Aldo-Keto_reductase"/>
</dbReference>
<dbReference type="Pfam" id="PF00248">
    <property type="entry name" value="Aldo_ket_red"/>
    <property type="match status" value="1"/>
</dbReference>
<dbReference type="PANTHER" id="PTHR43625:SF40">
    <property type="entry name" value="ALDO-KETO REDUCTASE YAKC [NADP(+)]"/>
    <property type="match status" value="1"/>
</dbReference>
<keyword evidence="4" id="KW-1185">Reference proteome</keyword>
<dbReference type="eggNOG" id="KOG1575">
    <property type="taxonomic scope" value="Eukaryota"/>
</dbReference>
<protein>
    <submittedName>
        <fullName evidence="3">Aldo/keto reductase</fullName>
    </submittedName>
</protein>
<dbReference type="Gene3D" id="3.20.20.100">
    <property type="entry name" value="NADP-dependent oxidoreductase domain"/>
    <property type="match status" value="1"/>
</dbReference>